<sequence length="330" mass="38016">MIATGFVNQAQIAALKDKIKDTLSPLVEGDYVLLDVPNHRNIGDNMIWKGELEFLSGLPYKHLYTANMHTCRFNRIPTAAVILIHGGGNFGDIYPESQQFKLSLIERFPDNKIIIFPQTAYYKEPRRLKREARVINAHKDLHLCLRDHVSYEMISRYVDKEKLLLLPDMAFCLDLSAHHTVAATGRVLILKRTDHELSDDFNLADLMTDCGEKAVEIRDWPSYGNTQAHTRWITRFDSIERRLSEVMVRLPGLQALVDPAFGLRSPKNMDKYVQQGIGFINRYDKVVTTRLHGFILAALLNKKVRILDNSYGKNINFYNTWLSTFRHVEI</sequence>
<accession>A0A562T4K9</accession>
<keyword evidence="3" id="KW-1185">Reference proteome</keyword>
<proteinExistence type="predicted"/>
<evidence type="ECO:0000313" key="2">
    <source>
        <dbReference type="EMBL" id="TWI88218.1"/>
    </source>
</evidence>
<dbReference type="Pfam" id="PF04230">
    <property type="entry name" value="PS_pyruv_trans"/>
    <property type="match status" value="1"/>
</dbReference>
<dbReference type="EMBL" id="VLLG01000003">
    <property type="protein sequence ID" value="TWI88218.1"/>
    <property type="molecule type" value="Genomic_DNA"/>
</dbReference>
<organism evidence="2 3">
    <name type="scientific">Chitinophaga japonensis</name>
    <name type="common">Flexibacter japonensis</name>
    <dbReference type="NCBI Taxonomy" id="104662"/>
    <lineage>
        <taxon>Bacteria</taxon>
        <taxon>Pseudomonadati</taxon>
        <taxon>Bacteroidota</taxon>
        <taxon>Chitinophagia</taxon>
        <taxon>Chitinophagales</taxon>
        <taxon>Chitinophagaceae</taxon>
        <taxon>Chitinophaga</taxon>
    </lineage>
</organism>
<dbReference type="OrthoDB" id="9807674at2"/>
<dbReference type="RefSeq" id="WP_158642606.1">
    <property type="nucleotide sequence ID" value="NZ_BAAAFY010000001.1"/>
</dbReference>
<feature type="domain" description="Polysaccharide pyruvyl transferase" evidence="1">
    <location>
        <begin position="41"/>
        <end position="311"/>
    </location>
</feature>
<dbReference type="Proteomes" id="UP000316778">
    <property type="component" value="Unassembled WGS sequence"/>
</dbReference>
<evidence type="ECO:0000259" key="1">
    <source>
        <dbReference type="Pfam" id="PF04230"/>
    </source>
</evidence>
<dbReference type="AlphaFoldDB" id="A0A562T4K9"/>
<protein>
    <submittedName>
        <fullName evidence="2">Pyruvyl transferase EpsO</fullName>
    </submittedName>
</protein>
<name>A0A562T4K9_CHIJA</name>
<comment type="caution">
    <text evidence="2">The sequence shown here is derived from an EMBL/GenBank/DDBJ whole genome shotgun (WGS) entry which is preliminary data.</text>
</comment>
<gene>
    <name evidence="2" type="ORF">LX66_2301</name>
</gene>
<evidence type="ECO:0000313" key="3">
    <source>
        <dbReference type="Proteomes" id="UP000316778"/>
    </source>
</evidence>
<keyword evidence="2" id="KW-0808">Transferase</keyword>
<reference evidence="2 3" key="1">
    <citation type="journal article" date="2013" name="Stand. Genomic Sci.">
        <title>Genomic Encyclopedia of Type Strains, Phase I: The one thousand microbial genomes (KMG-I) project.</title>
        <authorList>
            <person name="Kyrpides N.C."/>
            <person name="Woyke T."/>
            <person name="Eisen J.A."/>
            <person name="Garrity G."/>
            <person name="Lilburn T.G."/>
            <person name="Beck B.J."/>
            <person name="Whitman W.B."/>
            <person name="Hugenholtz P."/>
            <person name="Klenk H.P."/>
        </authorList>
    </citation>
    <scope>NUCLEOTIDE SEQUENCE [LARGE SCALE GENOMIC DNA]</scope>
    <source>
        <strain evidence="2 3">DSM 13484</strain>
    </source>
</reference>
<dbReference type="InterPro" id="IPR007345">
    <property type="entry name" value="Polysacch_pyruvyl_Trfase"/>
</dbReference>
<dbReference type="GO" id="GO:0016740">
    <property type="term" value="F:transferase activity"/>
    <property type="evidence" value="ECO:0007669"/>
    <property type="project" value="UniProtKB-KW"/>
</dbReference>